<evidence type="ECO:0000313" key="2">
    <source>
        <dbReference type="Proteomes" id="UP001054252"/>
    </source>
</evidence>
<comment type="caution">
    <text evidence="1">The sequence shown here is derived from an EMBL/GenBank/DDBJ whole genome shotgun (WGS) entry which is preliminary data.</text>
</comment>
<gene>
    <name evidence="1" type="ORF">SLEP1_g23920</name>
</gene>
<dbReference type="Gene3D" id="1.10.150.650">
    <property type="match status" value="1"/>
</dbReference>
<dbReference type="EMBL" id="BPVZ01000037">
    <property type="protein sequence ID" value="GKV12824.1"/>
    <property type="molecule type" value="Genomic_DNA"/>
</dbReference>
<dbReference type="Proteomes" id="UP001054252">
    <property type="component" value="Unassembled WGS sequence"/>
</dbReference>
<organism evidence="1 2">
    <name type="scientific">Rubroshorea leprosula</name>
    <dbReference type="NCBI Taxonomy" id="152421"/>
    <lineage>
        <taxon>Eukaryota</taxon>
        <taxon>Viridiplantae</taxon>
        <taxon>Streptophyta</taxon>
        <taxon>Embryophyta</taxon>
        <taxon>Tracheophyta</taxon>
        <taxon>Spermatophyta</taxon>
        <taxon>Magnoliopsida</taxon>
        <taxon>eudicotyledons</taxon>
        <taxon>Gunneridae</taxon>
        <taxon>Pentapetalae</taxon>
        <taxon>rosids</taxon>
        <taxon>malvids</taxon>
        <taxon>Malvales</taxon>
        <taxon>Dipterocarpaceae</taxon>
        <taxon>Rubroshorea</taxon>
    </lineage>
</organism>
<dbReference type="GO" id="GO:0035312">
    <property type="term" value="F:5'-3' DNA exonuclease activity"/>
    <property type="evidence" value="ECO:0007669"/>
    <property type="project" value="TreeGrafter"/>
</dbReference>
<proteinExistence type="predicted"/>
<dbReference type="GO" id="GO:0004534">
    <property type="term" value="F:5'-3' RNA exonuclease activity"/>
    <property type="evidence" value="ECO:0007669"/>
    <property type="project" value="TreeGrafter"/>
</dbReference>
<dbReference type="PANTHER" id="PTHR42924:SF3">
    <property type="entry name" value="POLYMERASE_HISTIDINOL PHOSPHATASE N-TERMINAL DOMAIN-CONTAINING PROTEIN"/>
    <property type="match status" value="1"/>
</dbReference>
<name>A0AAV5JN38_9ROSI</name>
<sequence length="67" mass="7573">MDKFLANIREGQYLRAKDMVLKLNKFKLPLKWEHVAKIVGNGVAPGGLHVARATVEGWWTCLLNVKV</sequence>
<keyword evidence="2" id="KW-1185">Reference proteome</keyword>
<evidence type="ECO:0000313" key="1">
    <source>
        <dbReference type="EMBL" id="GKV12824.1"/>
    </source>
</evidence>
<protein>
    <submittedName>
        <fullName evidence="1">Uncharacterized protein</fullName>
    </submittedName>
</protein>
<dbReference type="PANTHER" id="PTHR42924">
    <property type="entry name" value="EXONUCLEASE"/>
    <property type="match status" value="1"/>
</dbReference>
<accession>A0AAV5JN38</accession>
<dbReference type="AlphaFoldDB" id="A0AAV5JN38"/>
<dbReference type="InterPro" id="IPR052018">
    <property type="entry name" value="PHP_domain"/>
</dbReference>
<reference evidence="1 2" key="1">
    <citation type="journal article" date="2021" name="Commun. Biol.">
        <title>The genome of Shorea leprosula (Dipterocarpaceae) highlights the ecological relevance of drought in aseasonal tropical rainforests.</title>
        <authorList>
            <person name="Ng K.K.S."/>
            <person name="Kobayashi M.J."/>
            <person name="Fawcett J.A."/>
            <person name="Hatakeyama M."/>
            <person name="Paape T."/>
            <person name="Ng C.H."/>
            <person name="Ang C.C."/>
            <person name="Tnah L.H."/>
            <person name="Lee C.T."/>
            <person name="Nishiyama T."/>
            <person name="Sese J."/>
            <person name="O'Brien M.J."/>
            <person name="Copetti D."/>
            <person name="Mohd Noor M.I."/>
            <person name="Ong R.C."/>
            <person name="Putra M."/>
            <person name="Sireger I.Z."/>
            <person name="Indrioko S."/>
            <person name="Kosugi Y."/>
            <person name="Izuno A."/>
            <person name="Isagi Y."/>
            <person name="Lee S.L."/>
            <person name="Shimizu K.K."/>
        </authorList>
    </citation>
    <scope>NUCLEOTIDE SEQUENCE [LARGE SCALE GENOMIC DNA]</scope>
    <source>
        <strain evidence="1">214</strain>
    </source>
</reference>